<evidence type="ECO:0000256" key="3">
    <source>
        <dbReference type="ARBA" id="ARBA00022553"/>
    </source>
</evidence>
<feature type="region of interest" description="Disordered" evidence="10">
    <location>
        <begin position="1452"/>
        <end position="1475"/>
    </location>
</feature>
<feature type="domain" description="PAS" evidence="13">
    <location>
        <begin position="542"/>
        <end position="615"/>
    </location>
</feature>
<feature type="domain" description="PAC" evidence="14">
    <location>
        <begin position="480"/>
        <end position="534"/>
    </location>
</feature>
<feature type="modified residue" description="4-aspartylphosphate" evidence="7">
    <location>
        <position position="1353"/>
    </location>
</feature>
<dbReference type="Gene3D" id="3.30.565.10">
    <property type="entry name" value="Histidine kinase-like ATPase, C-terminal domain"/>
    <property type="match status" value="1"/>
</dbReference>
<evidence type="ECO:0000256" key="1">
    <source>
        <dbReference type="ARBA" id="ARBA00000085"/>
    </source>
</evidence>
<comment type="caution">
    <text evidence="16">The sequence shown here is derived from an EMBL/GenBank/DDBJ whole genome shotgun (WGS) entry which is preliminary data.</text>
</comment>
<dbReference type="Gene3D" id="2.10.70.100">
    <property type="match status" value="1"/>
</dbReference>
<keyword evidence="6" id="KW-0902">Two-component regulatory system</keyword>
<dbReference type="Gene3D" id="3.30.450.20">
    <property type="entry name" value="PAS domain"/>
    <property type="match status" value="6"/>
</dbReference>
<dbReference type="SUPFAM" id="SSF47384">
    <property type="entry name" value="Homodimeric domain of signal transducing histidine kinase"/>
    <property type="match status" value="1"/>
</dbReference>
<dbReference type="Pfam" id="PF08448">
    <property type="entry name" value="PAS_4"/>
    <property type="match status" value="1"/>
</dbReference>
<gene>
    <name evidence="16" type="ORF">NIES4072_00650</name>
</gene>
<dbReference type="PROSITE" id="PS51371">
    <property type="entry name" value="CBS"/>
    <property type="match status" value="1"/>
</dbReference>
<dbReference type="CDD" id="cd00082">
    <property type="entry name" value="HisKA"/>
    <property type="match status" value="1"/>
</dbReference>
<dbReference type="Gene3D" id="1.10.287.130">
    <property type="match status" value="1"/>
</dbReference>
<dbReference type="EC" id="2.7.13.3" evidence="2"/>
<dbReference type="InterPro" id="IPR036097">
    <property type="entry name" value="HisK_dim/P_sf"/>
</dbReference>
<dbReference type="Pfam" id="PF08447">
    <property type="entry name" value="PAS_3"/>
    <property type="match status" value="3"/>
</dbReference>
<dbReference type="InterPro" id="IPR001610">
    <property type="entry name" value="PAC"/>
</dbReference>
<keyword evidence="4" id="KW-0808">Transferase</keyword>
<dbReference type="SMART" id="SM00448">
    <property type="entry name" value="REC"/>
    <property type="match status" value="1"/>
</dbReference>
<feature type="domain" description="Response regulatory" evidence="12">
    <location>
        <begin position="1302"/>
        <end position="1418"/>
    </location>
</feature>
<evidence type="ECO:0000313" key="16">
    <source>
        <dbReference type="EMBL" id="GBG16419.1"/>
    </source>
</evidence>
<feature type="domain" description="PAS" evidence="13">
    <location>
        <begin position="921"/>
        <end position="992"/>
    </location>
</feature>
<evidence type="ECO:0000256" key="2">
    <source>
        <dbReference type="ARBA" id="ARBA00012438"/>
    </source>
</evidence>
<dbReference type="OrthoDB" id="9788063at2"/>
<dbReference type="PROSITE" id="PS50109">
    <property type="entry name" value="HIS_KIN"/>
    <property type="match status" value="1"/>
</dbReference>
<keyword evidence="5 16" id="KW-0418">Kinase</keyword>
<evidence type="ECO:0000256" key="10">
    <source>
        <dbReference type="SAM" id="MobiDB-lite"/>
    </source>
</evidence>
<dbReference type="Gene3D" id="3.40.50.2300">
    <property type="match status" value="1"/>
</dbReference>
<dbReference type="SMART" id="SM00387">
    <property type="entry name" value="HATPase_c"/>
    <property type="match status" value="1"/>
</dbReference>
<evidence type="ECO:0000259" key="13">
    <source>
        <dbReference type="PROSITE" id="PS50112"/>
    </source>
</evidence>
<dbReference type="CDD" id="cd00130">
    <property type="entry name" value="PAS"/>
    <property type="match status" value="6"/>
</dbReference>
<dbReference type="Pfam" id="PF02518">
    <property type="entry name" value="HATPase_c"/>
    <property type="match status" value="1"/>
</dbReference>
<dbReference type="Pfam" id="PF00512">
    <property type="entry name" value="HisKA"/>
    <property type="match status" value="1"/>
</dbReference>
<dbReference type="InterPro" id="IPR000014">
    <property type="entry name" value="PAS"/>
</dbReference>
<evidence type="ECO:0000256" key="9">
    <source>
        <dbReference type="SAM" id="Coils"/>
    </source>
</evidence>
<dbReference type="SMART" id="SM00086">
    <property type="entry name" value="PAC"/>
    <property type="match status" value="6"/>
</dbReference>
<dbReference type="CDD" id="cd04620">
    <property type="entry name" value="CBS_two-component_sensor_histidine_kinase_repeat1"/>
    <property type="match status" value="1"/>
</dbReference>
<dbReference type="InterPro" id="IPR013767">
    <property type="entry name" value="PAS_fold"/>
</dbReference>
<dbReference type="Pfam" id="PF00072">
    <property type="entry name" value="Response_reg"/>
    <property type="match status" value="1"/>
</dbReference>
<dbReference type="SUPFAM" id="SSF55874">
    <property type="entry name" value="ATPase domain of HSP90 chaperone/DNA topoisomerase II/histidine kinase"/>
    <property type="match status" value="1"/>
</dbReference>
<dbReference type="RefSeq" id="WP_109006787.1">
    <property type="nucleotide sequence ID" value="NZ_BDUD01000001.1"/>
</dbReference>
<proteinExistence type="predicted"/>
<feature type="domain" description="PAC" evidence="14">
    <location>
        <begin position="872"/>
        <end position="924"/>
    </location>
</feature>
<dbReference type="InterPro" id="IPR004358">
    <property type="entry name" value="Sig_transdc_His_kin-like_C"/>
</dbReference>
<name>A0A2R5FFA3_NOSCO</name>
<dbReference type="SMART" id="SM00091">
    <property type="entry name" value="PAS"/>
    <property type="match status" value="6"/>
</dbReference>
<evidence type="ECO:0000259" key="12">
    <source>
        <dbReference type="PROSITE" id="PS50110"/>
    </source>
</evidence>
<dbReference type="PRINTS" id="PR00344">
    <property type="entry name" value="BCTRLSENSOR"/>
</dbReference>
<feature type="coiled-coil region" evidence="9">
    <location>
        <begin position="357"/>
        <end position="384"/>
    </location>
</feature>
<dbReference type="Gene3D" id="3.10.580.10">
    <property type="entry name" value="CBS-domain"/>
    <property type="match status" value="1"/>
</dbReference>
<dbReference type="Pfam" id="PF13426">
    <property type="entry name" value="PAS_9"/>
    <property type="match status" value="1"/>
</dbReference>
<dbReference type="PANTHER" id="PTHR43304:SF1">
    <property type="entry name" value="PAC DOMAIN-CONTAINING PROTEIN"/>
    <property type="match status" value="1"/>
</dbReference>
<dbReference type="InterPro" id="IPR013656">
    <property type="entry name" value="PAS_4"/>
</dbReference>
<dbReference type="InterPro" id="IPR003594">
    <property type="entry name" value="HATPase_dom"/>
</dbReference>
<dbReference type="InterPro" id="IPR035965">
    <property type="entry name" value="PAS-like_dom_sf"/>
</dbReference>
<dbReference type="GO" id="GO:0006355">
    <property type="term" value="P:regulation of DNA-templated transcription"/>
    <property type="evidence" value="ECO:0007669"/>
    <property type="project" value="InterPro"/>
</dbReference>
<dbReference type="CDD" id="cd17546">
    <property type="entry name" value="REC_hyHK_CKI1_RcsC-like"/>
    <property type="match status" value="1"/>
</dbReference>
<evidence type="ECO:0000256" key="7">
    <source>
        <dbReference type="PROSITE-ProRule" id="PRU00169"/>
    </source>
</evidence>
<dbReference type="SUPFAM" id="SSF52172">
    <property type="entry name" value="CheY-like"/>
    <property type="match status" value="1"/>
</dbReference>
<evidence type="ECO:0000256" key="5">
    <source>
        <dbReference type="ARBA" id="ARBA00022777"/>
    </source>
</evidence>
<dbReference type="PANTHER" id="PTHR43304">
    <property type="entry name" value="PHYTOCHROME-LIKE PROTEIN CPH1"/>
    <property type="match status" value="1"/>
</dbReference>
<dbReference type="PROSITE" id="PS50112">
    <property type="entry name" value="PAS"/>
    <property type="match status" value="6"/>
</dbReference>
<evidence type="ECO:0000259" key="11">
    <source>
        <dbReference type="PROSITE" id="PS50109"/>
    </source>
</evidence>
<dbReference type="Pfam" id="PF00571">
    <property type="entry name" value="CBS"/>
    <property type="match status" value="2"/>
</dbReference>
<feature type="domain" description="PAS" evidence="13">
    <location>
        <begin position="409"/>
        <end position="464"/>
    </location>
</feature>
<feature type="coiled-coil region" evidence="9">
    <location>
        <begin position="202"/>
        <end position="250"/>
    </location>
</feature>
<dbReference type="GO" id="GO:0000155">
    <property type="term" value="F:phosphorelay sensor kinase activity"/>
    <property type="evidence" value="ECO:0007669"/>
    <property type="project" value="InterPro"/>
</dbReference>
<keyword evidence="17" id="KW-1185">Reference proteome</keyword>
<feature type="domain" description="PAC" evidence="14">
    <location>
        <begin position="745"/>
        <end position="797"/>
    </location>
</feature>
<dbReference type="InterPro" id="IPR001789">
    <property type="entry name" value="Sig_transdc_resp-reg_receiver"/>
</dbReference>
<dbReference type="InterPro" id="IPR046342">
    <property type="entry name" value="CBS_dom_sf"/>
</dbReference>
<feature type="domain" description="PAS" evidence="13">
    <location>
        <begin position="670"/>
        <end position="743"/>
    </location>
</feature>
<evidence type="ECO:0000313" key="17">
    <source>
        <dbReference type="Proteomes" id="UP000245124"/>
    </source>
</evidence>
<dbReference type="InterPro" id="IPR011006">
    <property type="entry name" value="CheY-like_superfamily"/>
</dbReference>
<dbReference type="InterPro" id="IPR003661">
    <property type="entry name" value="HisK_dim/P_dom"/>
</dbReference>
<dbReference type="EMBL" id="BDUD01000001">
    <property type="protein sequence ID" value="GBG16419.1"/>
    <property type="molecule type" value="Genomic_DNA"/>
</dbReference>
<dbReference type="InterPro" id="IPR000644">
    <property type="entry name" value="CBS_dom"/>
</dbReference>
<dbReference type="InterPro" id="IPR005467">
    <property type="entry name" value="His_kinase_dom"/>
</dbReference>
<evidence type="ECO:0000259" key="14">
    <source>
        <dbReference type="PROSITE" id="PS50113"/>
    </source>
</evidence>
<dbReference type="SMART" id="SM00116">
    <property type="entry name" value="CBS"/>
    <property type="match status" value="2"/>
</dbReference>
<comment type="catalytic activity">
    <reaction evidence="1">
        <text>ATP + protein L-histidine = ADP + protein N-phospho-L-histidine.</text>
        <dbReference type="EC" id="2.7.13.3"/>
    </reaction>
</comment>
<keyword evidence="9" id="KW-0175">Coiled coil</keyword>
<feature type="domain" description="PAC" evidence="14">
    <location>
        <begin position="617"/>
        <end position="669"/>
    </location>
</feature>
<feature type="domain" description="CBS" evidence="15">
    <location>
        <begin position="103"/>
        <end position="163"/>
    </location>
</feature>
<dbReference type="InterPro" id="IPR052162">
    <property type="entry name" value="Sensor_kinase/Photoreceptor"/>
</dbReference>
<dbReference type="SUPFAM" id="SSF55785">
    <property type="entry name" value="PYP-like sensor domain (PAS domain)"/>
    <property type="match status" value="6"/>
</dbReference>
<organism evidence="16 17">
    <name type="scientific">Nostoc commune NIES-4072</name>
    <dbReference type="NCBI Taxonomy" id="2005467"/>
    <lineage>
        <taxon>Bacteria</taxon>
        <taxon>Bacillati</taxon>
        <taxon>Cyanobacteriota</taxon>
        <taxon>Cyanophyceae</taxon>
        <taxon>Nostocales</taxon>
        <taxon>Nostocaceae</taxon>
        <taxon>Nostoc</taxon>
    </lineage>
</organism>
<dbReference type="PROSITE" id="PS50113">
    <property type="entry name" value="PAC"/>
    <property type="match status" value="6"/>
</dbReference>
<dbReference type="SMART" id="SM00388">
    <property type="entry name" value="HisKA"/>
    <property type="match status" value="1"/>
</dbReference>
<keyword evidence="8" id="KW-0129">CBS domain</keyword>
<dbReference type="SUPFAM" id="SSF54631">
    <property type="entry name" value="CBS-domain pair"/>
    <property type="match status" value="1"/>
</dbReference>
<feature type="domain" description="PAC" evidence="14">
    <location>
        <begin position="994"/>
        <end position="1046"/>
    </location>
</feature>
<feature type="domain" description="PAS" evidence="13">
    <location>
        <begin position="247"/>
        <end position="317"/>
    </location>
</feature>
<accession>A0A2R5FFA3</accession>
<evidence type="ECO:0000256" key="4">
    <source>
        <dbReference type="ARBA" id="ARBA00022679"/>
    </source>
</evidence>
<dbReference type="Pfam" id="PF00989">
    <property type="entry name" value="PAS"/>
    <property type="match status" value="1"/>
</dbReference>
<feature type="region of interest" description="Disordered" evidence="10">
    <location>
        <begin position="1425"/>
        <end position="1444"/>
    </location>
</feature>
<evidence type="ECO:0000256" key="8">
    <source>
        <dbReference type="PROSITE-ProRule" id="PRU00703"/>
    </source>
</evidence>
<feature type="domain" description="PAC" evidence="14">
    <location>
        <begin position="317"/>
        <end position="369"/>
    </location>
</feature>
<dbReference type="Proteomes" id="UP000245124">
    <property type="component" value="Unassembled WGS sequence"/>
</dbReference>
<protein>
    <recommendedName>
        <fullName evidence="2">histidine kinase</fullName>
        <ecNumber evidence="2">2.7.13.3</ecNumber>
    </recommendedName>
</protein>
<reference evidence="16 17" key="1">
    <citation type="submission" date="2017-06" db="EMBL/GenBank/DDBJ databases">
        <title>Genome sequencing of cyanobaciteial culture collection at National Institute for Environmental Studies (NIES).</title>
        <authorList>
            <person name="Hirose Y."/>
            <person name="Shimura Y."/>
            <person name="Fujisawa T."/>
            <person name="Nakamura Y."/>
            <person name="Kawachi M."/>
        </authorList>
    </citation>
    <scope>NUCLEOTIDE SEQUENCE [LARGE SCALE GENOMIC DNA]</scope>
    <source>
        <strain evidence="16 17">NIES-4072</strain>
    </source>
</reference>
<feature type="domain" description="Histidine kinase" evidence="11">
    <location>
        <begin position="1059"/>
        <end position="1283"/>
    </location>
</feature>
<evidence type="ECO:0000256" key="6">
    <source>
        <dbReference type="ARBA" id="ARBA00023012"/>
    </source>
</evidence>
<evidence type="ECO:0000259" key="15">
    <source>
        <dbReference type="PROSITE" id="PS51371"/>
    </source>
</evidence>
<sequence>MRFNDQLINIPSLNNVINRYPLTIKPDSFVVEAIFLMNQERCSNYAPTNLNSLLDFSPVNQPLTGCVLVLEGLNLLGIFTEKDVVRLIASGMDLSTVTIAQVMTQPVVTLRQSDSQDIFIALSLLRQHQTHYLPVLDDRGQLQGIITETSLLQAFDLVKMVGVIEGLQQYLQKPKDEFRQVNQYTEIEQVRCQTQNNLKLWVEAQSAEIMQINQELQLALEELQVAQEELREQNQELSIARELVELERQRYQDLFEFAPDGYLVTDTAGIIQEANRAAAILLAVRQKYLVNKPLILFIPHQDRQTFTTRLNNSQQEQEWEAYLKPRRGKAFPASIRAAAMYDFEGKQVGWRWLLCDISERQQAKESLRQANEELEQRVAERTAELVMSNFLLQQEIIDRQRAEVALQQNENLYRQLVESQIDIIIRIDLHFQITFANAVACQTFGWKEDEFRGQSFFQFLHPDDLPEAMEDIAALGSSAHPLTNRERRAFTVNGIRWFQWNAIAIRNDKGEVVEIQGVGRDITEQQAALHERQLAEAALRQSEEKFRNFVEHTHAIISIASPNSFHPLYISPAYERIWGRSCQSLYDQPDSWLEAIHPDDRDRATKSVEQLLSAKSSSVEYRILRPDNSVRWIWNRGFAVYDDQGEVEYYGCIAEDITERKLSEDSLRQSEEKFRTIAENIQAVIWIASTDSFRTLYVSPAYEKIWGRSCQYLLEHPESWIDTIHPDDRERTTKAAKQQLNGESASIEYRILRPDGSMRWIWDRSFTVYDDQGKVQYYGGIAEDITERKLAEESLQESEARLSLATEAAQMGIWDRNMITNTTIWSANMGPLYGLPSNTLCPIFEDYLNLIHPEDRESVVASIARMIEEGKGFIEYRIVWPDGSLHWLNCKGQVYYNEIGQPIRIIGTNRDVTERKLAEQKISQQAALLDIATDAILVRDFQFQILFWNKGAERMYGWLSPEVMGKDLREIFYSARTQQQLEVSLKSVIESGSWQGELHKVTKSGKEIIVESRWTLMRDSEGELKSILTVDTDITEKKQLEEQFFRTQRLESLGTLAGGIAHDLNNILTPILAAAQLLQGTFLQDEEQSGQMLALVEINAKRGAALVKQILSFARGYKGERTIIQVESLISEIIQIAKQTFPKSIEFSTVISEDIWAVTGEATQLHQVLMNLVVNARDALPNGGNIKISAENKFIDEAYTRMNLDAKVGHYILISVADNGIGIPPDILDRIFEPFFTTKDVNAGTGLGLSTVLGIIRNHDGFIKVSSSIGRGSKFDLFLPAMEATQAFSIEEIDFLSGEGELILVVDDEAQIREITTIILEKHKYKILAANNGIEAIALYAEYKYQINAVLMDIVMPEMDGITAIRTLQKMNKQVQIIVCSGLNSMEVFAQAANVSVQAVLSKPYTAKELLQTLHHLFRGSAELGVGGRGSRGDKGTRGQGDLNENLQQVFPLVPNSPESPSPLSHAQCPMPNDQ</sequence>
<dbReference type="NCBIfam" id="TIGR00229">
    <property type="entry name" value="sensory_box"/>
    <property type="match status" value="6"/>
</dbReference>
<dbReference type="InterPro" id="IPR013655">
    <property type="entry name" value="PAS_fold_3"/>
</dbReference>
<dbReference type="InterPro" id="IPR036890">
    <property type="entry name" value="HATPase_C_sf"/>
</dbReference>
<dbReference type="InterPro" id="IPR000700">
    <property type="entry name" value="PAS-assoc_C"/>
</dbReference>
<keyword evidence="3 7" id="KW-0597">Phosphoprotein</keyword>
<dbReference type="PROSITE" id="PS50110">
    <property type="entry name" value="RESPONSE_REGULATORY"/>
    <property type="match status" value="1"/>
</dbReference>
<feature type="domain" description="PAS" evidence="13">
    <location>
        <begin position="798"/>
        <end position="870"/>
    </location>
</feature>